<evidence type="ECO:0000256" key="7">
    <source>
        <dbReference type="PIRSR" id="PIRSR000077-1"/>
    </source>
</evidence>
<dbReference type="AlphaFoldDB" id="A0A1G6LA03"/>
<feature type="active site" description="Nucleophile" evidence="7">
    <location>
        <position position="38"/>
    </location>
</feature>
<dbReference type="RefSeq" id="WP_090851294.1">
    <property type="nucleotide sequence ID" value="NZ_FMZM01000002.1"/>
</dbReference>
<evidence type="ECO:0000256" key="2">
    <source>
        <dbReference type="ARBA" id="ARBA00022448"/>
    </source>
</evidence>
<keyword evidence="2" id="KW-0813">Transport</keyword>
<evidence type="ECO:0000256" key="6">
    <source>
        <dbReference type="PIRNR" id="PIRNR000077"/>
    </source>
</evidence>
<keyword evidence="3" id="KW-0249">Electron transport</keyword>
<dbReference type="Pfam" id="PF00085">
    <property type="entry name" value="Thioredoxin"/>
    <property type="match status" value="1"/>
</dbReference>
<dbReference type="GO" id="GO:0005829">
    <property type="term" value="C:cytosol"/>
    <property type="evidence" value="ECO:0007669"/>
    <property type="project" value="TreeGrafter"/>
</dbReference>
<dbReference type="InterPro" id="IPR017937">
    <property type="entry name" value="Thioredoxin_CS"/>
</dbReference>
<feature type="site" description="Contributes to redox potential value" evidence="7">
    <location>
        <position position="36"/>
    </location>
</feature>
<dbReference type="InterPro" id="IPR013766">
    <property type="entry name" value="Thioredoxin_domain"/>
</dbReference>
<dbReference type="OrthoDB" id="9790390at2"/>
<reference evidence="9 10" key="1">
    <citation type="submission" date="2016-10" db="EMBL/GenBank/DDBJ databases">
        <authorList>
            <person name="de Groot N.N."/>
        </authorList>
    </citation>
    <scope>NUCLEOTIDE SEQUENCE [LARGE SCALE GENOMIC DNA]</scope>
    <source>
        <strain evidence="9 10">CGMCC 4.6858</strain>
    </source>
</reference>
<evidence type="ECO:0000256" key="5">
    <source>
        <dbReference type="ARBA" id="ARBA00023284"/>
    </source>
</evidence>
<dbReference type="PROSITE" id="PS51352">
    <property type="entry name" value="THIOREDOXIN_2"/>
    <property type="match status" value="1"/>
</dbReference>
<dbReference type="GO" id="GO:0015035">
    <property type="term" value="F:protein-disulfide reductase activity"/>
    <property type="evidence" value="ECO:0007669"/>
    <property type="project" value="InterPro"/>
</dbReference>
<dbReference type="Gene3D" id="3.40.30.10">
    <property type="entry name" value="Glutaredoxin"/>
    <property type="match status" value="1"/>
</dbReference>
<feature type="active site" description="Nucleophile" evidence="7">
    <location>
        <position position="35"/>
    </location>
</feature>
<dbReference type="PANTHER" id="PTHR45663:SF11">
    <property type="entry name" value="GEO12009P1"/>
    <property type="match status" value="1"/>
</dbReference>
<organism evidence="9 10">
    <name type="scientific">Nocardioides lianchengensis</name>
    <dbReference type="NCBI Taxonomy" id="1045774"/>
    <lineage>
        <taxon>Bacteria</taxon>
        <taxon>Bacillati</taxon>
        <taxon>Actinomycetota</taxon>
        <taxon>Actinomycetes</taxon>
        <taxon>Propionibacteriales</taxon>
        <taxon>Nocardioidaceae</taxon>
        <taxon>Nocardioides</taxon>
    </lineage>
</organism>
<evidence type="ECO:0000256" key="4">
    <source>
        <dbReference type="ARBA" id="ARBA00023157"/>
    </source>
</evidence>
<gene>
    <name evidence="9" type="ORF">SAMN05421872_102176</name>
</gene>
<dbReference type="PANTHER" id="PTHR45663">
    <property type="entry name" value="GEO12009P1"/>
    <property type="match status" value="1"/>
</dbReference>
<evidence type="ECO:0000256" key="8">
    <source>
        <dbReference type="PIRSR" id="PIRSR000077-4"/>
    </source>
</evidence>
<dbReference type="EMBL" id="FMZM01000002">
    <property type="protein sequence ID" value="SDC40159.1"/>
    <property type="molecule type" value="Genomic_DNA"/>
</dbReference>
<evidence type="ECO:0000313" key="10">
    <source>
        <dbReference type="Proteomes" id="UP000199034"/>
    </source>
</evidence>
<keyword evidence="5 8" id="KW-0676">Redox-active center</keyword>
<evidence type="ECO:0000256" key="1">
    <source>
        <dbReference type="ARBA" id="ARBA00008987"/>
    </source>
</evidence>
<feature type="site" description="Contributes to redox potential value" evidence="7">
    <location>
        <position position="37"/>
    </location>
</feature>
<keyword evidence="4 8" id="KW-1015">Disulfide bond</keyword>
<sequence>MTTLTDLPAVTDATFAREVLAAPGTTVVDVWAAWCGPCHQLTPVLVDVAAELGLRVVALNADENPVTAAELRVLGLPTVLVVRDGEVVGTLVGSRPRRALREQLERVLEPA</sequence>
<feature type="disulfide bond" description="Redox-active" evidence="8">
    <location>
        <begin position="35"/>
        <end position="38"/>
    </location>
</feature>
<dbReference type="SUPFAM" id="SSF52833">
    <property type="entry name" value="Thioredoxin-like"/>
    <property type="match status" value="1"/>
</dbReference>
<proteinExistence type="inferred from homology"/>
<comment type="similarity">
    <text evidence="1 6">Belongs to the thioredoxin family.</text>
</comment>
<dbReference type="InterPro" id="IPR036249">
    <property type="entry name" value="Thioredoxin-like_sf"/>
</dbReference>
<protein>
    <recommendedName>
        <fullName evidence="6">Thioredoxin</fullName>
    </recommendedName>
</protein>
<evidence type="ECO:0000313" key="9">
    <source>
        <dbReference type="EMBL" id="SDC40159.1"/>
    </source>
</evidence>
<dbReference type="CDD" id="cd02947">
    <property type="entry name" value="TRX_family"/>
    <property type="match status" value="1"/>
</dbReference>
<dbReference type="STRING" id="1045774.SAMN05421872_102176"/>
<dbReference type="PROSITE" id="PS00194">
    <property type="entry name" value="THIOREDOXIN_1"/>
    <property type="match status" value="1"/>
</dbReference>
<dbReference type="PIRSF" id="PIRSF000077">
    <property type="entry name" value="Thioredoxin"/>
    <property type="match status" value="1"/>
</dbReference>
<feature type="site" description="Deprotonates C-terminal active site Cys" evidence="7">
    <location>
        <position position="29"/>
    </location>
</feature>
<accession>A0A1G6LA03</accession>
<keyword evidence="10" id="KW-1185">Reference proteome</keyword>
<dbReference type="GO" id="GO:0045454">
    <property type="term" value="P:cell redox homeostasis"/>
    <property type="evidence" value="ECO:0007669"/>
    <property type="project" value="TreeGrafter"/>
</dbReference>
<dbReference type="InterPro" id="IPR005746">
    <property type="entry name" value="Thioredoxin"/>
</dbReference>
<dbReference type="Proteomes" id="UP000199034">
    <property type="component" value="Unassembled WGS sequence"/>
</dbReference>
<name>A0A1G6LA03_9ACTN</name>
<evidence type="ECO:0000256" key="3">
    <source>
        <dbReference type="ARBA" id="ARBA00022982"/>
    </source>
</evidence>